<dbReference type="InterPro" id="IPR036691">
    <property type="entry name" value="Endo/exonu/phosph_ase_sf"/>
</dbReference>
<comment type="caution">
    <text evidence="3">The sequence shown here is derived from an EMBL/GenBank/DDBJ whole genome shotgun (WGS) entry which is preliminary data.</text>
</comment>
<feature type="compositionally biased region" description="Polar residues" evidence="1">
    <location>
        <begin position="19"/>
        <end position="36"/>
    </location>
</feature>
<feature type="domain" description="Endonuclease/exonuclease/phosphatase" evidence="2">
    <location>
        <begin position="291"/>
        <end position="414"/>
    </location>
</feature>
<gene>
    <name evidence="3" type="ORF">P691DRAFT_738773</name>
</gene>
<dbReference type="Gene3D" id="3.60.10.10">
    <property type="entry name" value="Endonuclease/exonuclease/phosphatase"/>
    <property type="match status" value="1"/>
</dbReference>
<feature type="compositionally biased region" description="Low complexity" evidence="1">
    <location>
        <begin position="51"/>
        <end position="75"/>
    </location>
</feature>
<dbReference type="InterPro" id="IPR005135">
    <property type="entry name" value="Endo/exonuclease/phosphatase"/>
</dbReference>
<dbReference type="AlphaFoldDB" id="A0A9P5X1A3"/>
<accession>A0A9P5X1A3</accession>
<proteinExistence type="predicted"/>
<evidence type="ECO:0000259" key="2">
    <source>
        <dbReference type="Pfam" id="PF14529"/>
    </source>
</evidence>
<keyword evidence="4" id="KW-1185">Reference proteome</keyword>
<evidence type="ECO:0000313" key="4">
    <source>
        <dbReference type="Proteomes" id="UP000807342"/>
    </source>
</evidence>
<evidence type="ECO:0000256" key="1">
    <source>
        <dbReference type="SAM" id="MobiDB-lite"/>
    </source>
</evidence>
<sequence>MHEAITTLTEEVKRIATIVDNQNPTRRQTNPSTAPTDNGLDASIHNPRTYAHAASAPAQQPPRQENANKAPTNPNKAHHPCRLVITFNEPVPKDIRRNEIEIVRDINSHLITRGAPTHLKIIAVKWNPQGNCIAFTRSDQNTAAIIPFAEGLPNIIVPGRSGHAKEDKKWFKVEISGVRTGTFDLGGIFSPQTIHDHLCEANPEYAALNVVLKPRWVRPESELANQAYSSVVFAVDSFDQHARLLRTNETLAAFGRLPPRTGLEVALRADIAQDRDIQILNVSITGKPTTTIVNIYNDRNRREERATARLRRTALPTNQPVVITGDWNMHHHMWSTSNNIPAEPETDYTVEWLTANGFLLANTPGKHTYIPHSTRGSPSIIDLTFANGPAIQLAIPFEWSIDPELTFDSDHQAIRWTLFNNINPIDNSCGTRFNIKDTDQEEWGKALEDNLRMFTQPLNVLMNTNHRITTEELEDAASALTMAIAQTNEKAAKVRNPCPT</sequence>
<dbReference type="Pfam" id="PF14529">
    <property type="entry name" value="Exo_endo_phos_2"/>
    <property type="match status" value="1"/>
</dbReference>
<dbReference type="Proteomes" id="UP000807342">
    <property type="component" value="Unassembled WGS sequence"/>
</dbReference>
<dbReference type="GO" id="GO:0003824">
    <property type="term" value="F:catalytic activity"/>
    <property type="evidence" value="ECO:0007669"/>
    <property type="project" value="InterPro"/>
</dbReference>
<dbReference type="OrthoDB" id="2855870at2759"/>
<reference evidence="3" key="1">
    <citation type="submission" date="2020-11" db="EMBL/GenBank/DDBJ databases">
        <authorList>
            <consortium name="DOE Joint Genome Institute"/>
            <person name="Ahrendt S."/>
            <person name="Riley R."/>
            <person name="Andreopoulos W."/>
            <person name="Labutti K."/>
            <person name="Pangilinan J."/>
            <person name="Ruiz-Duenas F.J."/>
            <person name="Barrasa J.M."/>
            <person name="Sanchez-Garcia M."/>
            <person name="Camarero S."/>
            <person name="Miyauchi S."/>
            <person name="Serrano A."/>
            <person name="Linde D."/>
            <person name="Babiker R."/>
            <person name="Drula E."/>
            <person name="Ayuso-Fernandez I."/>
            <person name="Pacheco R."/>
            <person name="Padilla G."/>
            <person name="Ferreira P."/>
            <person name="Barriuso J."/>
            <person name="Kellner H."/>
            <person name="Castanera R."/>
            <person name="Alfaro M."/>
            <person name="Ramirez L."/>
            <person name="Pisabarro A.G."/>
            <person name="Kuo A."/>
            <person name="Tritt A."/>
            <person name="Lipzen A."/>
            <person name="He G."/>
            <person name="Yan M."/>
            <person name="Ng V."/>
            <person name="Cullen D."/>
            <person name="Martin F."/>
            <person name="Rosso M.-N."/>
            <person name="Henrissat B."/>
            <person name="Hibbett D."/>
            <person name="Martinez A.T."/>
            <person name="Grigoriev I.V."/>
        </authorList>
    </citation>
    <scope>NUCLEOTIDE SEQUENCE</scope>
    <source>
        <strain evidence="3">MF-IS2</strain>
    </source>
</reference>
<feature type="non-terminal residue" evidence="3">
    <location>
        <position position="500"/>
    </location>
</feature>
<protein>
    <recommendedName>
        <fullName evidence="2">Endonuclease/exonuclease/phosphatase domain-containing protein</fullName>
    </recommendedName>
</protein>
<organism evidence="3 4">
    <name type="scientific">Macrolepiota fuliginosa MF-IS2</name>
    <dbReference type="NCBI Taxonomy" id="1400762"/>
    <lineage>
        <taxon>Eukaryota</taxon>
        <taxon>Fungi</taxon>
        <taxon>Dikarya</taxon>
        <taxon>Basidiomycota</taxon>
        <taxon>Agaricomycotina</taxon>
        <taxon>Agaricomycetes</taxon>
        <taxon>Agaricomycetidae</taxon>
        <taxon>Agaricales</taxon>
        <taxon>Agaricineae</taxon>
        <taxon>Agaricaceae</taxon>
        <taxon>Macrolepiota</taxon>
    </lineage>
</organism>
<feature type="region of interest" description="Disordered" evidence="1">
    <location>
        <begin position="16"/>
        <end position="78"/>
    </location>
</feature>
<dbReference type="SUPFAM" id="SSF56219">
    <property type="entry name" value="DNase I-like"/>
    <property type="match status" value="1"/>
</dbReference>
<dbReference type="EMBL" id="MU151591">
    <property type="protein sequence ID" value="KAF9442633.1"/>
    <property type="molecule type" value="Genomic_DNA"/>
</dbReference>
<evidence type="ECO:0000313" key="3">
    <source>
        <dbReference type="EMBL" id="KAF9442633.1"/>
    </source>
</evidence>
<name>A0A9P5X1A3_9AGAR</name>